<name>A0A8G2E8G5_RAOPL</name>
<protein>
    <recommendedName>
        <fullName evidence="3">Transcriptional regulator</fullName>
    </recommendedName>
</protein>
<evidence type="ECO:0000313" key="2">
    <source>
        <dbReference type="Proteomes" id="UP000078124"/>
    </source>
</evidence>
<evidence type="ECO:0000313" key="1">
    <source>
        <dbReference type="EMBL" id="SAQ10083.1"/>
    </source>
</evidence>
<reference evidence="1 2" key="1">
    <citation type="submission" date="2016-05" db="EMBL/GenBank/DDBJ databases">
        <authorList>
            <consortium name="Pathogen Informatics"/>
        </authorList>
    </citation>
    <scope>NUCLEOTIDE SEQUENCE [LARGE SCALE GENOMIC DNA]</scope>
    <source>
        <strain evidence="1 2">2880STDY5682802</strain>
    </source>
</reference>
<comment type="caution">
    <text evidence="1">The sequence shown here is derived from an EMBL/GenBank/DDBJ whole genome shotgun (WGS) entry which is preliminary data.</text>
</comment>
<dbReference type="AlphaFoldDB" id="A0A8G2E8G5"/>
<sequence length="99" mass="10775">MSNTNFVHHYPFSSPLQRLIMIRILMAGSLDGEGERVLGHDVLANFCCCSKQMIFKEVKNLEQAGHLTVRQIGALVTGLKVCLGPALGYTITPTTGDAK</sequence>
<evidence type="ECO:0008006" key="3">
    <source>
        <dbReference type="Google" id="ProtNLM"/>
    </source>
</evidence>
<proteinExistence type="predicted"/>
<dbReference type="EMBL" id="FLAC01000027">
    <property type="protein sequence ID" value="SAQ10083.1"/>
    <property type="molecule type" value="Genomic_DNA"/>
</dbReference>
<gene>
    <name evidence="1" type="ORF">SAMEA2273876_04967</name>
</gene>
<accession>A0A8G2E8G5</accession>
<dbReference type="Proteomes" id="UP000078124">
    <property type="component" value="Unassembled WGS sequence"/>
</dbReference>
<organism evidence="1 2">
    <name type="scientific">Raoultella planticola</name>
    <name type="common">Klebsiella planticola</name>
    <dbReference type="NCBI Taxonomy" id="575"/>
    <lineage>
        <taxon>Bacteria</taxon>
        <taxon>Pseudomonadati</taxon>
        <taxon>Pseudomonadota</taxon>
        <taxon>Gammaproteobacteria</taxon>
        <taxon>Enterobacterales</taxon>
        <taxon>Enterobacteriaceae</taxon>
        <taxon>Klebsiella/Raoultella group</taxon>
        <taxon>Raoultella</taxon>
    </lineage>
</organism>
<dbReference type="RefSeq" id="WP_064385959.1">
    <property type="nucleotide sequence ID" value="NZ_FLAC01000027.1"/>
</dbReference>